<dbReference type="AlphaFoldDB" id="A0A4R5QKY4"/>
<feature type="domain" description="GFO/IDH/MocA-like oxidoreductase" evidence="3">
    <location>
        <begin position="131"/>
        <end position="250"/>
    </location>
</feature>
<dbReference type="SUPFAM" id="SSF51735">
    <property type="entry name" value="NAD(P)-binding Rossmann-fold domains"/>
    <property type="match status" value="1"/>
</dbReference>
<dbReference type="GO" id="GO:0016491">
    <property type="term" value="F:oxidoreductase activity"/>
    <property type="evidence" value="ECO:0007669"/>
    <property type="project" value="UniProtKB-KW"/>
</dbReference>
<dbReference type="PANTHER" id="PTHR43818:SF11">
    <property type="entry name" value="BCDNA.GH03377"/>
    <property type="match status" value="1"/>
</dbReference>
<keyword evidence="1" id="KW-0560">Oxidoreductase</keyword>
<dbReference type="Gene3D" id="3.30.360.10">
    <property type="entry name" value="Dihydrodipicolinate Reductase, domain 2"/>
    <property type="match status" value="1"/>
</dbReference>
<protein>
    <submittedName>
        <fullName evidence="4">Gfo/Idh/MocA family oxidoreductase</fullName>
    </submittedName>
</protein>
<proteinExistence type="predicted"/>
<keyword evidence="5" id="KW-1185">Reference proteome</keyword>
<evidence type="ECO:0000259" key="3">
    <source>
        <dbReference type="Pfam" id="PF22725"/>
    </source>
</evidence>
<dbReference type="InterPro" id="IPR036291">
    <property type="entry name" value="NAD(P)-bd_dom_sf"/>
</dbReference>
<dbReference type="InterPro" id="IPR000683">
    <property type="entry name" value="Gfo/Idh/MocA-like_OxRdtase_N"/>
</dbReference>
<dbReference type="Pfam" id="PF01408">
    <property type="entry name" value="GFO_IDH_MocA"/>
    <property type="match status" value="1"/>
</dbReference>
<organism evidence="4 5">
    <name type="scientific">Dankookia rubra</name>
    <dbReference type="NCBI Taxonomy" id="1442381"/>
    <lineage>
        <taxon>Bacteria</taxon>
        <taxon>Pseudomonadati</taxon>
        <taxon>Pseudomonadota</taxon>
        <taxon>Alphaproteobacteria</taxon>
        <taxon>Acetobacterales</taxon>
        <taxon>Roseomonadaceae</taxon>
        <taxon>Dankookia</taxon>
    </lineage>
</organism>
<dbReference type="Proteomes" id="UP000295096">
    <property type="component" value="Unassembled WGS sequence"/>
</dbReference>
<evidence type="ECO:0000256" key="1">
    <source>
        <dbReference type="ARBA" id="ARBA00023002"/>
    </source>
</evidence>
<dbReference type="PANTHER" id="PTHR43818">
    <property type="entry name" value="BCDNA.GH03377"/>
    <property type="match status" value="1"/>
</dbReference>
<feature type="domain" description="Gfo/Idh/MocA-like oxidoreductase N-terminal" evidence="2">
    <location>
        <begin position="3"/>
        <end position="122"/>
    </location>
</feature>
<evidence type="ECO:0000313" key="5">
    <source>
        <dbReference type="Proteomes" id="UP000295096"/>
    </source>
</evidence>
<accession>A0A4R5QKY4</accession>
<evidence type="ECO:0000259" key="2">
    <source>
        <dbReference type="Pfam" id="PF01408"/>
    </source>
</evidence>
<sequence>MLKAGIVGMGRWGRVLVESVQRKNDAGIRFVAGCTGTPAKARDWAAEQGIRLHDGYEAVLADPEVEAIVLATPHKQHAEQVIAAAKRGKHVFVEKPFALSKASAESAVTACRAAGVVLALGHNRRFLPATAEMRRLLAAGALGTVLHAEGHISGPAAAAWTEGMWRADRAESPLGGMGAMGIHMVDMLICLMGRFAEVTVQSLRRVSPHVDDTTAMLARFASGATCTFATLSLAPQTWRVALYGTKGSLEMRGQQQLVFVPVPGAGEAWTRDYPKVDIEAAELAAFAAAAAGGPAYPLPLADAIHGVSVFETMIGAAASGSSYAVA</sequence>
<dbReference type="InterPro" id="IPR050463">
    <property type="entry name" value="Gfo/Idh/MocA_oxidrdct_glycsds"/>
</dbReference>
<name>A0A4R5QKY4_9PROT</name>
<dbReference type="InterPro" id="IPR055170">
    <property type="entry name" value="GFO_IDH_MocA-like_dom"/>
</dbReference>
<evidence type="ECO:0000313" key="4">
    <source>
        <dbReference type="EMBL" id="TDH64142.1"/>
    </source>
</evidence>
<gene>
    <name evidence="4" type="ORF">E2C06_01985</name>
</gene>
<reference evidence="4 5" key="1">
    <citation type="journal article" date="2016" name="J. Microbiol.">
        <title>Dankookia rubra gen. nov., sp. nov., an alphaproteobacterium isolated from sediment of a shallow stream.</title>
        <authorList>
            <person name="Kim W.H."/>
            <person name="Kim D.H."/>
            <person name="Kang K."/>
            <person name="Ahn T.Y."/>
        </authorList>
    </citation>
    <scope>NUCLEOTIDE SEQUENCE [LARGE SCALE GENOMIC DNA]</scope>
    <source>
        <strain evidence="4 5">JCM30602</strain>
    </source>
</reference>
<dbReference type="EMBL" id="SMSJ01000002">
    <property type="protein sequence ID" value="TDH64142.1"/>
    <property type="molecule type" value="Genomic_DNA"/>
</dbReference>
<dbReference type="RefSeq" id="WP_133286907.1">
    <property type="nucleotide sequence ID" value="NZ_SMSJ01000002.1"/>
</dbReference>
<dbReference type="SUPFAM" id="SSF55347">
    <property type="entry name" value="Glyceraldehyde-3-phosphate dehydrogenase-like, C-terminal domain"/>
    <property type="match status" value="1"/>
</dbReference>
<dbReference type="Gene3D" id="3.40.50.720">
    <property type="entry name" value="NAD(P)-binding Rossmann-like Domain"/>
    <property type="match status" value="1"/>
</dbReference>
<comment type="caution">
    <text evidence="4">The sequence shown here is derived from an EMBL/GenBank/DDBJ whole genome shotgun (WGS) entry which is preliminary data.</text>
</comment>
<dbReference type="Pfam" id="PF22725">
    <property type="entry name" value="GFO_IDH_MocA_C3"/>
    <property type="match status" value="1"/>
</dbReference>
<dbReference type="GO" id="GO:0000166">
    <property type="term" value="F:nucleotide binding"/>
    <property type="evidence" value="ECO:0007669"/>
    <property type="project" value="InterPro"/>
</dbReference>
<dbReference type="OrthoDB" id="9792935at2"/>